<dbReference type="AlphaFoldDB" id="A0A3E3IZW1"/>
<feature type="compositionally biased region" description="Basic and acidic residues" evidence="1">
    <location>
        <begin position="292"/>
        <end position="319"/>
    </location>
</feature>
<dbReference type="Proteomes" id="UP000261166">
    <property type="component" value="Unassembled WGS sequence"/>
</dbReference>
<sequence>MGEIIRMDNQTAGYSSYAEFKESVDREVERIEEGFVRLGYLLKIAKDTDILKESGYKNINEFAQAEYGLDSSAVSRFININDRFAENGYSPRLQEQYRGYGRAKLAIMLKFPEILNEELTKEYSKAEIKEIGDEINEEKQISDLEILMEGKNEIQEQLENNLQRSLHQLGKNMPLLYKKLWNAYINTDSEIACARATMDAVAPAGSGMCTVRLQGIGNIIISFKGADQDITLINVRADEKEIYTWEDILDAYSHLMTGDTPEEGWEHVYREAFPENEEIAPVQSKKKPGRVLKAEPKKNTETGKKKKAGEPEAEEKSKEAAGVPEEIGPERLPKGKGKGDGISWKEPEEKEYKSIELPPEDAEYTLPMGKTMLKDIKAGQRYLILRMHDPYRIGNMLHLREQNNGEETGAGMDILITHMTDDHGGIAEGYCVIQFDIMPHQEEQLPGQMKIEDLEGEQDEESREEKPDGEADGIYCKSQESDT</sequence>
<accession>A0A3E3IZW1</accession>
<protein>
    <submittedName>
        <fullName evidence="2">Uncharacterized protein</fullName>
    </submittedName>
</protein>
<reference evidence="2 3" key="1">
    <citation type="submission" date="2018-08" db="EMBL/GenBank/DDBJ databases">
        <title>A genome reference for cultivated species of the human gut microbiota.</title>
        <authorList>
            <person name="Zou Y."/>
            <person name="Xue W."/>
            <person name="Luo G."/>
        </authorList>
    </citation>
    <scope>NUCLEOTIDE SEQUENCE [LARGE SCALE GENOMIC DNA]</scope>
    <source>
        <strain evidence="2 3">AF26-4BH</strain>
    </source>
</reference>
<proteinExistence type="predicted"/>
<feature type="compositionally biased region" description="Basic and acidic residues" evidence="1">
    <location>
        <begin position="328"/>
        <end position="353"/>
    </location>
</feature>
<dbReference type="OrthoDB" id="2062779at2"/>
<organism evidence="2 3">
    <name type="scientific">Eisenbergiella massiliensis</name>
    <dbReference type="NCBI Taxonomy" id="1720294"/>
    <lineage>
        <taxon>Bacteria</taxon>
        <taxon>Bacillati</taxon>
        <taxon>Bacillota</taxon>
        <taxon>Clostridia</taxon>
        <taxon>Lachnospirales</taxon>
        <taxon>Lachnospiraceae</taxon>
        <taxon>Eisenbergiella</taxon>
    </lineage>
</organism>
<evidence type="ECO:0000256" key="1">
    <source>
        <dbReference type="SAM" id="MobiDB-lite"/>
    </source>
</evidence>
<feature type="region of interest" description="Disordered" evidence="1">
    <location>
        <begin position="445"/>
        <end position="483"/>
    </location>
</feature>
<dbReference type="RefSeq" id="WP_117530693.1">
    <property type="nucleotide sequence ID" value="NZ_QVLU01000005.1"/>
</dbReference>
<dbReference type="EMBL" id="QVLU01000005">
    <property type="protein sequence ID" value="RGE72636.1"/>
    <property type="molecule type" value="Genomic_DNA"/>
</dbReference>
<comment type="caution">
    <text evidence="2">The sequence shown here is derived from an EMBL/GenBank/DDBJ whole genome shotgun (WGS) entry which is preliminary data.</text>
</comment>
<gene>
    <name evidence="2" type="ORF">DWY69_07055</name>
</gene>
<evidence type="ECO:0000313" key="2">
    <source>
        <dbReference type="EMBL" id="RGE72636.1"/>
    </source>
</evidence>
<evidence type="ECO:0000313" key="3">
    <source>
        <dbReference type="Proteomes" id="UP000261166"/>
    </source>
</evidence>
<dbReference type="Gene3D" id="2.30.130.30">
    <property type="entry name" value="Hypothetical protein"/>
    <property type="match status" value="1"/>
</dbReference>
<feature type="region of interest" description="Disordered" evidence="1">
    <location>
        <begin position="279"/>
        <end position="353"/>
    </location>
</feature>
<name>A0A3E3IZW1_9FIRM</name>